<sequence>MSIRINSTHRVAWRGERARDPFEDHAHALAALAKLILRLGRCERLDAALDAPGAQSCKEPAAAFVHGRFCLCLCLPQPVPDTLAQPGAEHHPGLDICVVCCRLRLGHGIELSLNYREHANKVEVPAFRRHPSLAHVHDARLKDVRCLVRRAPRQGRGQ</sequence>
<dbReference type="Proteomes" id="UP000001056">
    <property type="component" value="Unassembled WGS sequence"/>
</dbReference>
<dbReference type="InParanoid" id="Q2GXW3"/>
<protein>
    <submittedName>
        <fullName evidence="1">Uncharacterized protein</fullName>
    </submittedName>
</protein>
<dbReference type="HOGENOM" id="CLU_1669182_0_0_1"/>
<name>Q2GXW3_CHAGB</name>
<keyword evidence="2" id="KW-1185">Reference proteome</keyword>
<evidence type="ECO:0000313" key="1">
    <source>
        <dbReference type="EMBL" id="EAQ85938.1"/>
    </source>
</evidence>
<dbReference type="GeneID" id="4394542"/>
<accession>Q2GXW3</accession>
<dbReference type="AlphaFoldDB" id="Q2GXW3"/>
<organism evidence="1 2">
    <name type="scientific">Chaetomium globosum (strain ATCC 6205 / CBS 148.51 / DSM 1962 / NBRC 6347 / NRRL 1970)</name>
    <name type="common">Soil fungus</name>
    <dbReference type="NCBI Taxonomy" id="306901"/>
    <lineage>
        <taxon>Eukaryota</taxon>
        <taxon>Fungi</taxon>
        <taxon>Dikarya</taxon>
        <taxon>Ascomycota</taxon>
        <taxon>Pezizomycotina</taxon>
        <taxon>Sordariomycetes</taxon>
        <taxon>Sordariomycetidae</taxon>
        <taxon>Sordariales</taxon>
        <taxon>Chaetomiaceae</taxon>
        <taxon>Chaetomium</taxon>
    </lineage>
</organism>
<dbReference type="RefSeq" id="XP_001224847.1">
    <property type="nucleotide sequence ID" value="XM_001224846.1"/>
</dbReference>
<dbReference type="EMBL" id="CH408033">
    <property type="protein sequence ID" value="EAQ85938.1"/>
    <property type="molecule type" value="Genomic_DNA"/>
</dbReference>
<reference evidence="2" key="1">
    <citation type="journal article" date="2015" name="Genome Announc.">
        <title>Draft genome sequence of the cellulolytic fungus Chaetomium globosum.</title>
        <authorList>
            <person name="Cuomo C.A."/>
            <person name="Untereiner W.A."/>
            <person name="Ma L.-J."/>
            <person name="Grabherr M."/>
            <person name="Birren B.W."/>
        </authorList>
    </citation>
    <scope>NUCLEOTIDE SEQUENCE [LARGE SCALE GENOMIC DNA]</scope>
    <source>
        <strain evidence="2">ATCC 6205 / CBS 148.51 / DSM 1962 / NBRC 6347 / NRRL 1970</strain>
    </source>
</reference>
<dbReference type="VEuPathDB" id="FungiDB:CHGG_07191"/>
<gene>
    <name evidence="1" type="ORF">CHGG_07191</name>
</gene>
<proteinExistence type="predicted"/>
<evidence type="ECO:0000313" key="2">
    <source>
        <dbReference type="Proteomes" id="UP000001056"/>
    </source>
</evidence>